<proteinExistence type="inferred from homology"/>
<evidence type="ECO:0000256" key="8">
    <source>
        <dbReference type="SAM" id="Coils"/>
    </source>
</evidence>
<evidence type="ECO:0000256" key="3">
    <source>
        <dbReference type="ARBA" id="ARBA00022448"/>
    </source>
</evidence>
<evidence type="ECO:0000313" key="11">
    <source>
        <dbReference type="Proteomes" id="UP001320715"/>
    </source>
</evidence>
<evidence type="ECO:0000256" key="4">
    <source>
        <dbReference type="ARBA" id="ARBA00022452"/>
    </source>
</evidence>
<feature type="chain" id="PRO_5045995551" evidence="9">
    <location>
        <begin position="26"/>
        <end position="478"/>
    </location>
</feature>
<keyword evidence="6" id="KW-0472">Membrane</keyword>
<dbReference type="InterPro" id="IPR003423">
    <property type="entry name" value="OMP_efflux"/>
</dbReference>
<dbReference type="RefSeq" id="WP_152007947.1">
    <property type="nucleotide sequence ID" value="NZ_JAAAML010000001.1"/>
</dbReference>
<evidence type="ECO:0000256" key="2">
    <source>
        <dbReference type="ARBA" id="ARBA00007613"/>
    </source>
</evidence>
<dbReference type="Gene3D" id="1.20.1600.10">
    <property type="entry name" value="Outer membrane efflux proteins (OEP)"/>
    <property type="match status" value="1"/>
</dbReference>
<keyword evidence="4" id="KW-1134">Transmembrane beta strand</keyword>
<dbReference type="PANTHER" id="PTHR30026">
    <property type="entry name" value="OUTER MEMBRANE PROTEIN TOLC"/>
    <property type="match status" value="1"/>
</dbReference>
<evidence type="ECO:0000256" key="9">
    <source>
        <dbReference type="SAM" id="SignalP"/>
    </source>
</evidence>
<evidence type="ECO:0000256" key="6">
    <source>
        <dbReference type="ARBA" id="ARBA00023136"/>
    </source>
</evidence>
<dbReference type="NCBIfam" id="TIGR01844">
    <property type="entry name" value="type_I_sec_TolC"/>
    <property type="match status" value="1"/>
</dbReference>
<dbReference type="Proteomes" id="UP001320715">
    <property type="component" value="Unassembled WGS sequence"/>
</dbReference>
<gene>
    <name evidence="10" type="ORF">GTW23_04290</name>
</gene>
<keyword evidence="7" id="KW-0998">Cell outer membrane</keyword>
<keyword evidence="9" id="KW-0732">Signal</keyword>
<feature type="coiled-coil region" evidence="8">
    <location>
        <begin position="186"/>
        <end position="213"/>
    </location>
</feature>
<keyword evidence="8" id="KW-0175">Coiled coil</keyword>
<evidence type="ECO:0000256" key="1">
    <source>
        <dbReference type="ARBA" id="ARBA00004442"/>
    </source>
</evidence>
<evidence type="ECO:0000256" key="5">
    <source>
        <dbReference type="ARBA" id="ARBA00022692"/>
    </source>
</evidence>
<feature type="signal peptide" evidence="9">
    <location>
        <begin position="1"/>
        <end position="25"/>
    </location>
</feature>
<reference evidence="10 11" key="1">
    <citation type="submission" date="2020-01" db="EMBL/GenBank/DDBJ databases">
        <title>Genomes of bacteria type strains.</title>
        <authorList>
            <person name="Chen J."/>
            <person name="Zhu S."/>
            <person name="Yang J."/>
        </authorList>
    </citation>
    <scope>NUCLEOTIDE SEQUENCE [LARGE SCALE GENOMIC DNA]</scope>
    <source>
        <strain evidence="10 11">DSM 16655</strain>
    </source>
</reference>
<dbReference type="PANTHER" id="PTHR30026:SF22">
    <property type="entry name" value="OUTER MEMBRANE EFFLUX PROTEIN"/>
    <property type="match status" value="1"/>
</dbReference>
<dbReference type="Pfam" id="PF02321">
    <property type="entry name" value="OEP"/>
    <property type="match status" value="2"/>
</dbReference>
<protein>
    <submittedName>
        <fullName evidence="10">TolC family outer membrane protein</fullName>
    </submittedName>
</protein>
<dbReference type="InterPro" id="IPR010130">
    <property type="entry name" value="T1SS_OMP_TolC"/>
</dbReference>
<organism evidence="10 11">
    <name type="scientific">Hoeflea alexandrii</name>
    <dbReference type="NCBI Taxonomy" id="288436"/>
    <lineage>
        <taxon>Bacteria</taxon>
        <taxon>Pseudomonadati</taxon>
        <taxon>Pseudomonadota</taxon>
        <taxon>Alphaproteobacteria</taxon>
        <taxon>Hyphomicrobiales</taxon>
        <taxon>Rhizobiaceae</taxon>
        <taxon>Hoeflea</taxon>
    </lineage>
</organism>
<comment type="subcellular location">
    <subcellularLocation>
        <location evidence="1">Cell outer membrane</location>
    </subcellularLocation>
</comment>
<evidence type="ECO:0000313" key="10">
    <source>
        <dbReference type="EMBL" id="MCO6407384.1"/>
    </source>
</evidence>
<dbReference type="InterPro" id="IPR051906">
    <property type="entry name" value="TolC-like"/>
</dbReference>
<sequence length="478" mass="52124">MIKSLFYSCCFSVGFSAFVAFPANALTLKEAVDEALKSNPEILSSIQNREAVEFELRQARGLYLPTLDLEASAGGRKLDSPGRRRLGNEDDTLNSSDVGLTFTQTLFDGGARRAEVERQAARVDGASFRVAERSEAIALAVTQEYFEILLQAEIVAIARKNANVLSGIVSDISTGVSGGTLTSADRTQGRERLLSAQARLKEAEEDLAQAQIRFLRLVGVKLGSMKYPPSVSKALPRSSAEAVDIARRQSPRIAAAGADVDAADALARGAKAAYLPVISFEAKARVGNDIDGSEGRTSDLEAKVVARWNLYRGGRDQASEQERIRRASQARMDNVLVHREVQESIQSAWDKRSKRAQQASLLREQASASGSLVSSYRDQFRVGERSLLDVLSAQNTRFNTEVLAKTAQYAAVYADYQTLAAMGSLVRAFNLESAPQAEAYAREEFKAVSHETEPVYHRLPSRQVSGAPFDLLAPVRKN</sequence>
<keyword evidence="11" id="KW-1185">Reference proteome</keyword>
<comment type="similarity">
    <text evidence="2">Belongs to the outer membrane factor (OMF) (TC 1.B.17) family.</text>
</comment>
<evidence type="ECO:0000256" key="7">
    <source>
        <dbReference type="ARBA" id="ARBA00023237"/>
    </source>
</evidence>
<name>A0ABT1CMH5_9HYPH</name>
<dbReference type="SUPFAM" id="SSF56954">
    <property type="entry name" value="Outer membrane efflux proteins (OEP)"/>
    <property type="match status" value="1"/>
</dbReference>
<comment type="caution">
    <text evidence="10">The sequence shown here is derived from an EMBL/GenBank/DDBJ whole genome shotgun (WGS) entry which is preliminary data.</text>
</comment>
<keyword evidence="5" id="KW-0812">Transmembrane</keyword>
<keyword evidence="3" id="KW-0813">Transport</keyword>
<accession>A0ABT1CMH5</accession>
<dbReference type="EMBL" id="JAAAML010000001">
    <property type="protein sequence ID" value="MCO6407384.1"/>
    <property type="molecule type" value="Genomic_DNA"/>
</dbReference>